<keyword evidence="8" id="KW-1185">Reference proteome</keyword>
<dbReference type="GO" id="GO:0020037">
    <property type="term" value="F:heme binding"/>
    <property type="evidence" value="ECO:0007669"/>
    <property type="project" value="InterPro"/>
</dbReference>
<dbReference type="SUPFAM" id="SSF63829">
    <property type="entry name" value="Calcium-dependent phosphotriesterase"/>
    <property type="match status" value="1"/>
</dbReference>
<feature type="chain" id="PRO_5021863181" evidence="5">
    <location>
        <begin position="20"/>
        <end position="1117"/>
    </location>
</feature>
<dbReference type="NCBIfam" id="TIGR02604">
    <property type="entry name" value="Piru_Ver_Nterm"/>
    <property type="match status" value="1"/>
</dbReference>
<dbReference type="KEGG" id="uli:ETAA1_18910"/>
<keyword evidence="5" id="KW-0732">Signal</keyword>
<evidence type="ECO:0000256" key="1">
    <source>
        <dbReference type="ARBA" id="ARBA00022617"/>
    </source>
</evidence>
<dbReference type="AlphaFoldDB" id="A0A517XR20"/>
<dbReference type="NCBIfam" id="TIGR02603">
    <property type="entry name" value="CxxCH_TIGR02603"/>
    <property type="match status" value="1"/>
</dbReference>
<keyword evidence="2 4" id="KW-0479">Metal-binding</keyword>
<dbReference type="Gene3D" id="2.120.10.30">
    <property type="entry name" value="TolB, C-terminal domain"/>
    <property type="match status" value="1"/>
</dbReference>
<dbReference type="Pfam" id="PF13646">
    <property type="entry name" value="HEAT_2"/>
    <property type="match status" value="2"/>
</dbReference>
<reference evidence="7 8" key="1">
    <citation type="submission" date="2019-02" db="EMBL/GenBank/DDBJ databases">
        <title>Deep-cultivation of Planctomycetes and their phenomic and genomic characterization uncovers novel biology.</title>
        <authorList>
            <person name="Wiegand S."/>
            <person name="Jogler M."/>
            <person name="Boedeker C."/>
            <person name="Pinto D."/>
            <person name="Vollmers J."/>
            <person name="Rivas-Marin E."/>
            <person name="Kohn T."/>
            <person name="Peeters S.H."/>
            <person name="Heuer A."/>
            <person name="Rast P."/>
            <person name="Oberbeckmann S."/>
            <person name="Bunk B."/>
            <person name="Jeske O."/>
            <person name="Meyerdierks A."/>
            <person name="Storesund J.E."/>
            <person name="Kallscheuer N."/>
            <person name="Luecker S."/>
            <person name="Lage O.M."/>
            <person name="Pohl T."/>
            <person name="Merkel B.J."/>
            <person name="Hornburger P."/>
            <person name="Mueller R.-W."/>
            <person name="Bruemmer F."/>
            <person name="Labrenz M."/>
            <person name="Spormann A.M."/>
            <person name="Op den Camp H."/>
            <person name="Overmann J."/>
            <person name="Amann R."/>
            <person name="Jetten M.S.M."/>
            <person name="Mascher T."/>
            <person name="Medema M.H."/>
            <person name="Devos D.P."/>
            <person name="Kaster A.-K."/>
            <person name="Ovreas L."/>
            <person name="Rohde M."/>
            <person name="Galperin M.Y."/>
            <person name="Jogler C."/>
        </authorList>
    </citation>
    <scope>NUCLEOTIDE SEQUENCE [LARGE SCALE GENOMIC DNA]</scope>
    <source>
        <strain evidence="7 8">ETA_A1</strain>
    </source>
</reference>
<dbReference type="GO" id="GO:0009055">
    <property type="term" value="F:electron transfer activity"/>
    <property type="evidence" value="ECO:0007669"/>
    <property type="project" value="InterPro"/>
</dbReference>
<dbReference type="InterPro" id="IPR011042">
    <property type="entry name" value="6-blade_b-propeller_TolB-like"/>
</dbReference>
<organism evidence="7 8">
    <name type="scientific">Urbifossiella limnaea</name>
    <dbReference type="NCBI Taxonomy" id="2528023"/>
    <lineage>
        <taxon>Bacteria</taxon>
        <taxon>Pseudomonadati</taxon>
        <taxon>Planctomycetota</taxon>
        <taxon>Planctomycetia</taxon>
        <taxon>Gemmatales</taxon>
        <taxon>Gemmataceae</taxon>
        <taxon>Urbifossiella</taxon>
    </lineage>
</organism>
<dbReference type="EMBL" id="CP036273">
    <property type="protein sequence ID" value="QDU19951.1"/>
    <property type="molecule type" value="Genomic_DNA"/>
</dbReference>
<dbReference type="GO" id="GO:0046872">
    <property type="term" value="F:metal ion binding"/>
    <property type="evidence" value="ECO:0007669"/>
    <property type="project" value="UniProtKB-KW"/>
</dbReference>
<evidence type="ECO:0000256" key="5">
    <source>
        <dbReference type="SAM" id="SignalP"/>
    </source>
</evidence>
<dbReference type="SUPFAM" id="SSF46626">
    <property type="entry name" value="Cytochrome c"/>
    <property type="match status" value="1"/>
</dbReference>
<dbReference type="InterPro" id="IPR013428">
    <property type="entry name" value="Membrane-bound_put_N"/>
</dbReference>
<dbReference type="PANTHER" id="PTHR33546:SF1">
    <property type="entry name" value="LARGE, MULTIFUNCTIONAL SECRETED PROTEIN"/>
    <property type="match status" value="1"/>
</dbReference>
<evidence type="ECO:0000259" key="6">
    <source>
        <dbReference type="PROSITE" id="PS51007"/>
    </source>
</evidence>
<dbReference type="Pfam" id="PF23500">
    <property type="entry name" value="DUF7133"/>
    <property type="match status" value="1"/>
</dbReference>
<dbReference type="InterPro" id="IPR016024">
    <property type="entry name" value="ARM-type_fold"/>
</dbReference>
<dbReference type="Gene3D" id="1.10.760.10">
    <property type="entry name" value="Cytochrome c-like domain"/>
    <property type="match status" value="1"/>
</dbReference>
<evidence type="ECO:0000256" key="4">
    <source>
        <dbReference type="PROSITE-ProRule" id="PRU00433"/>
    </source>
</evidence>
<dbReference type="OrthoDB" id="9770043at2"/>
<dbReference type="SUPFAM" id="SSF48371">
    <property type="entry name" value="ARM repeat"/>
    <property type="match status" value="1"/>
</dbReference>
<dbReference type="InterPro" id="IPR009056">
    <property type="entry name" value="Cyt_c-like_dom"/>
</dbReference>
<accession>A0A517XR20</accession>
<dbReference type="InterPro" id="IPR013427">
    <property type="entry name" value="Haem-bd_dom_put"/>
</dbReference>
<sequence precursor="true">MHRRLLAALALATAAPLFATPPEPPPASPIPDLADGTAAALQHMKSFRVPAGLTVELFAAEPKLASPVAISVDEKGRVFVAEEYRLGKGAAENRGNPKDNFSFWLDDELQLQKLDDRLSMYRRWEKKFPGGMEWFTKWSDQVRLVEDTNGDGKADKASVFAGGFNGPLDGLAAGVLAKDGDVYLTNIPSLWKMKDGGKGVAATKEALLSGFGVNCAFYGHDLHGLIFGPDGKLYFSVGDRGFHVTSKEGKQFSGLRTGAVFRCDPDGTNFEVVMRGLRNPQELAFDQYGNLFADDNNCDKGDHARLVYVCEDGDSGWHMEYQTINPPYMGGPWFAERLWHLPHAGQPAYLVPPVGKIGTGPSGFLFTSGTTLPDRYKNAFIMCNYAGSRGLEAFKVTPKGAGFEIADYHDFLTPIMATDVDQGPDGKLYVSDFVNLDWGGKSLGGRIYTVFDKQKVNTPEALETKKLFAEGFGKQSDGQLAKLLAHPEQPVRLRAQWELARRGGKVIPVLADVLATSQDQLARIHALWGLGQLARKQPEAGQLIAGRLSGPDGEVMAQAAKLCGDIGHAPAAEQLVRILVDPLTRGGDQRGKFFAAQSLGKLKHRPAVEPLFRVLAENKDADPWLRHACVAALARIGDADAVAAKATDPNASVRLGVVLVQRKLGDKRVAKLLTDADPLVRTEAARAVHDLPIESEFAALAAVLPNLTAATDDESIARRAISANYRLGGAEHATRVLAAAASPSLSPAVRQEAVLALRDWSNPPPRDRVTGFWNPLPKRDAAVVRGVVGPRFEKLLGSASGPLLTDVVGLIGPLGLEVSESTLTGWVAEAGKGVPVRVAALRVLADRRAKALPESVAVALKDSAPLLRAEARDVLAATDPTKGVQSLMAVLTEAKAATAEKQRALATLTKVKAPAAGAALDQWAEKLTAKAVPAELQLDVIEALKAAPSPARDKARTGFEGALPGGPAYSKFAVSLVGGDATRGREVFVGHAAAQCLRCHVVGGSGGNAGPDLSKVAGQPGKDRAYLMESLLNPSAKIAPGFGAVTMTLLDGRSVSGVLAEENAKAVVLVHPDGRRETIATEDIERRTQPTSAMPAVDRALTPREVRDLVEYLSTLK</sequence>
<feature type="signal peptide" evidence="5">
    <location>
        <begin position="1"/>
        <end position="19"/>
    </location>
</feature>
<dbReference type="InterPro" id="IPR055557">
    <property type="entry name" value="DUF7133"/>
</dbReference>
<evidence type="ECO:0000256" key="3">
    <source>
        <dbReference type="ARBA" id="ARBA00023004"/>
    </source>
</evidence>
<dbReference type="Gene3D" id="1.25.10.10">
    <property type="entry name" value="Leucine-rich Repeat Variant"/>
    <property type="match status" value="2"/>
</dbReference>
<feature type="domain" description="Cytochrome c" evidence="6">
    <location>
        <begin position="979"/>
        <end position="1117"/>
    </location>
</feature>
<dbReference type="InterPro" id="IPR004155">
    <property type="entry name" value="PBS_lyase_HEAT"/>
</dbReference>
<dbReference type="PROSITE" id="PS51007">
    <property type="entry name" value="CYTC"/>
    <property type="match status" value="1"/>
</dbReference>
<name>A0A517XR20_9BACT</name>
<keyword evidence="1 4" id="KW-0349">Heme</keyword>
<dbReference type="Proteomes" id="UP000319576">
    <property type="component" value="Chromosome"/>
</dbReference>
<evidence type="ECO:0000313" key="8">
    <source>
        <dbReference type="Proteomes" id="UP000319576"/>
    </source>
</evidence>
<dbReference type="InterPro" id="IPR011989">
    <property type="entry name" value="ARM-like"/>
</dbReference>
<dbReference type="SMART" id="SM00567">
    <property type="entry name" value="EZ_HEAT"/>
    <property type="match status" value="6"/>
</dbReference>
<protein>
    <submittedName>
        <fullName evidence="7">Cytochrome c</fullName>
    </submittedName>
</protein>
<dbReference type="PANTHER" id="PTHR33546">
    <property type="entry name" value="LARGE, MULTIFUNCTIONAL SECRETED PROTEIN-RELATED"/>
    <property type="match status" value="1"/>
</dbReference>
<evidence type="ECO:0000313" key="7">
    <source>
        <dbReference type="EMBL" id="QDU19951.1"/>
    </source>
</evidence>
<gene>
    <name evidence="7" type="ORF">ETAA1_18910</name>
</gene>
<dbReference type="RefSeq" id="WP_145236707.1">
    <property type="nucleotide sequence ID" value="NZ_CP036273.1"/>
</dbReference>
<dbReference type="InterPro" id="IPR036909">
    <property type="entry name" value="Cyt_c-like_dom_sf"/>
</dbReference>
<proteinExistence type="predicted"/>
<keyword evidence="3 4" id="KW-0408">Iron</keyword>
<evidence type="ECO:0000256" key="2">
    <source>
        <dbReference type="ARBA" id="ARBA00022723"/>
    </source>
</evidence>